<accession>I6Z7Z3</accession>
<keyword evidence="1" id="KW-0547">Nucleotide-binding</keyword>
<dbReference type="Proteomes" id="UP000009011">
    <property type="component" value="Chromosome"/>
</dbReference>
<evidence type="ECO:0000256" key="1">
    <source>
        <dbReference type="PROSITE-ProRule" id="PRU00409"/>
    </source>
</evidence>
<evidence type="ECO:0000313" key="4">
    <source>
        <dbReference type="Proteomes" id="UP000009011"/>
    </source>
</evidence>
<gene>
    <name evidence="3" type="ordered locus">MROS_2054</name>
</gene>
<dbReference type="SUPFAM" id="SSF56059">
    <property type="entry name" value="Glutathione synthetase ATP-binding domain-like"/>
    <property type="match status" value="1"/>
</dbReference>
<organism evidence="3 4">
    <name type="scientific">Melioribacter roseus (strain DSM 23840 / JCM 17771 / VKM B-2668 / P3M-2)</name>
    <dbReference type="NCBI Taxonomy" id="1191523"/>
    <lineage>
        <taxon>Bacteria</taxon>
        <taxon>Pseudomonadati</taxon>
        <taxon>Ignavibacteriota</taxon>
        <taxon>Ignavibacteria</taxon>
        <taxon>Ignavibacteriales</taxon>
        <taxon>Melioribacteraceae</taxon>
        <taxon>Melioribacter</taxon>
    </lineage>
</organism>
<dbReference type="RefSeq" id="WP_014856717.1">
    <property type="nucleotide sequence ID" value="NC_018178.1"/>
</dbReference>
<dbReference type="STRING" id="1191523.MROS_2054"/>
<dbReference type="AlphaFoldDB" id="I6Z7Z3"/>
<reference evidence="3 4" key="1">
    <citation type="journal article" date="2013" name="PLoS ONE">
        <title>Genomic analysis of Melioribacter roseus, facultatively anaerobic organotrophic bacterium representing a novel deep lineage within Bacteriodetes/Chlorobi group.</title>
        <authorList>
            <person name="Kadnikov V.V."/>
            <person name="Mardanov A.V."/>
            <person name="Podosokorskaya O.A."/>
            <person name="Gavrilov S.N."/>
            <person name="Kublanov I.V."/>
            <person name="Beletsky A.V."/>
            <person name="Bonch-Osmolovskaya E.A."/>
            <person name="Ravin N.V."/>
        </authorList>
    </citation>
    <scope>NUCLEOTIDE SEQUENCE [LARGE SCALE GENOMIC DNA]</scope>
    <source>
        <strain evidence="4">JCM 17771 / P3M-2</strain>
    </source>
</reference>
<evidence type="ECO:0000259" key="2">
    <source>
        <dbReference type="PROSITE" id="PS50975"/>
    </source>
</evidence>
<proteinExistence type="predicted"/>
<dbReference type="OrthoDB" id="9778103at2"/>
<feature type="domain" description="ATP-grasp" evidence="2">
    <location>
        <begin position="100"/>
        <end position="155"/>
    </location>
</feature>
<dbReference type="GO" id="GO:0046872">
    <property type="term" value="F:metal ion binding"/>
    <property type="evidence" value="ECO:0007669"/>
    <property type="project" value="InterPro"/>
</dbReference>
<sequence>MTKYDLAISYVWEYDAEFVQLIEKIFQENKLTTFLISYHNVEEVIEKLRNKELHFNAYLDRASDVDSDYEPITQILKKRHAYLINPHKRVHKFTNKSYMHRLLSKKNVDIPKSYILPAYYFDHSLKITEDDLYKIGIPFVIKPAIETGGGEGVIIDAYSLKEIQKVREENPKEEYIVQEKITPVNLGNHRAWFRVYWAFNRVIPAWWNDLTHKYEVVTKEQIEKYKLEPLFKITRKLAKYTRIDYFSTEIAVAQNHKFYIIDYINDQCDFRLKSNHADGVPDEIVIRFIYEMKKKITSLKK</sequence>
<dbReference type="GO" id="GO:0005524">
    <property type="term" value="F:ATP binding"/>
    <property type="evidence" value="ECO:0007669"/>
    <property type="project" value="UniProtKB-UniRule"/>
</dbReference>
<dbReference type="KEGG" id="mro:MROS_2054"/>
<dbReference type="InterPro" id="IPR011761">
    <property type="entry name" value="ATP-grasp"/>
</dbReference>
<dbReference type="EMBL" id="CP003557">
    <property type="protein sequence ID" value="AFN75285.1"/>
    <property type="molecule type" value="Genomic_DNA"/>
</dbReference>
<dbReference type="eggNOG" id="COG0189">
    <property type="taxonomic scope" value="Bacteria"/>
</dbReference>
<dbReference type="PROSITE" id="PS50975">
    <property type="entry name" value="ATP_GRASP"/>
    <property type="match status" value="1"/>
</dbReference>
<dbReference type="HOGENOM" id="CLU_917568_0_0_10"/>
<evidence type="ECO:0000313" key="3">
    <source>
        <dbReference type="EMBL" id="AFN75285.1"/>
    </source>
</evidence>
<keyword evidence="4" id="KW-1185">Reference proteome</keyword>
<keyword evidence="1" id="KW-0067">ATP-binding</keyword>
<protein>
    <recommendedName>
        <fullName evidence="2">ATP-grasp domain-containing protein</fullName>
    </recommendedName>
</protein>
<name>I6Z7Z3_MELRP</name>